<dbReference type="AlphaFoldDB" id="A0A0M8ZX37"/>
<keyword evidence="2" id="KW-1185">Reference proteome</keyword>
<dbReference type="EMBL" id="KQ435828">
    <property type="protein sequence ID" value="KOX71836.1"/>
    <property type="molecule type" value="Genomic_DNA"/>
</dbReference>
<reference evidence="1 2" key="1">
    <citation type="submission" date="2015-07" db="EMBL/GenBank/DDBJ databases">
        <title>The genome of Melipona quadrifasciata.</title>
        <authorList>
            <person name="Pan H."/>
            <person name="Kapheim K."/>
        </authorList>
    </citation>
    <scope>NUCLEOTIDE SEQUENCE [LARGE SCALE GENOMIC DNA]</scope>
    <source>
        <strain evidence="1">0111107301</strain>
        <tissue evidence="1">Whole body</tissue>
    </source>
</reference>
<name>A0A0M8ZX37_9HYME</name>
<dbReference type="Proteomes" id="UP000053105">
    <property type="component" value="Unassembled WGS sequence"/>
</dbReference>
<proteinExistence type="predicted"/>
<organism evidence="1 2">
    <name type="scientific">Melipona quadrifasciata</name>
    <dbReference type="NCBI Taxonomy" id="166423"/>
    <lineage>
        <taxon>Eukaryota</taxon>
        <taxon>Metazoa</taxon>
        <taxon>Ecdysozoa</taxon>
        <taxon>Arthropoda</taxon>
        <taxon>Hexapoda</taxon>
        <taxon>Insecta</taxon>
        <taxon>Pterygota</taxon>
        <taxon>Neoptera</taxon>
        <taxon>Endopterygota</taxon>
        <taxon>Hymenoptera</taxon>
        <taxon>Apocrita</taxon>
        <taxon>Aculeata</taxon>
        <taxon>Apoidea</taxon>
        <taxon>Anthophila</taxon>
        <taxon>Apidae</taxon>
        <taxon>Melipona</taxon>
    </lineage>
</organism>
<protein>
    <submittedName>
        <fullName evidence="1">Uncharacterized protein</fullName>
    </submittedName>
</protein>
<accession>A0A0M8ZX37</accession>
<gene>
    <name evidence="1" type="ORF">WN51_02981</name>
</gene>
<evidence type="ECO:0000313" key="2">
    <source>
        <dbReference type="Proteomes" id="UP000053105"/>
    </source>
</evidence>
<evidence type="ECO:0000313" key="1">
    <source>
        <dbReference type="EMBL" id="KOX71836.1"/>
    </source>
</evidence>
<sequence>MADEQHGLQWDYNNGGLDPGEPTSINTISRAFLSTVTRCTVGLTLGLGPNIRDSGAKPRAIPPVHEFYYRISVLIRCPSNIFHRV</sequence>